<organism evidence="1">
    <name type="scientific">Candidatus Kentrum sp. TUN</name>
    <dbReference type="NCBI Taxonomy" id="2126343"/>
    <lineage>
        <taxon>Bacteria</taxon>
        <taxon>Pseudomonadati</taxon>
        <taxon>Pseudomonadota</taxon>
        <taxon>Gammaproteobacteria</taxon>
        <taxon>Candidatus Kentrum</taxon>
    </lineage>
</organism>
<proteinExistence type="predicted"/>
<gene>
    <name evidence="1" type="ORF">BECKTUN1418D_GA0071000_101727</name>
</gene>
<name>A0A450ZGX9_9GAMM</name>
<protein>
    <submittedName>
        <fullName evidence="1">Uncharacterized protein</fullName>
    </submittedName>
</protein>
<dbReference type="EMBL" id="CAADFX010000017">
    <property type="protein sequence ID" value="VFK53020.1"/>
    <property type="molecule type" value="Genomic_DNA"/>
</dbReference>
<dbReference type="AlphaFoldDB" id="A0A450ZGX9"/>
<accession>A0A450ZGX9</accession>
<evidence type="ECO:0000313" key="1">
    <source>
        <dbReference type="EMBL" id="VFK53020.1"/>
    </source>
</evidence>
<reference evidence="1" key="1">
    <citation type="submission" date="2019-02" db="EMBL/GenBank/DDBJ databases">
        <authorList>
            <person name="Gruber-Vodicka R. H."/>
            <person name="Seah K. B. B."/>
        </authorList>
    </citation>
    <scope>NUCLEOTIDE SEQUENCE</scope>
    <source>
        <strain evidence="1">BECK_BY1</strain>
    </source>
</reference>
<sequence>MRLISIDLHTSLLVFSPACRVAPTVNRREQDFFADYQNFASLTPSRKRGSPIGGYIRAVCFRREAER</sequence>